<reference evidence="9" key="1">
    <citation type="submission" date="2021-01" db="EMBL/GenBank/DDBJ databases">
        <authorList>
            <person name="Kaushik A."/>
        </authorList>
    </citation>
    <scope>NUCLEOTIDE SEQUENCE</scope>
    <source>
        <strain evidence="9">AG6-10EEA</strain>
    </source>
</reference>
<feature type="domain" description="Helicase C-terminal" evidence="8">
    <location>
        <begin position="235"/>
        <end position="385"/>
    </location>
</feature>
<comment type="catalytic activity">
    <reaction evidence="4">
        <text>Couples ATP hydrolysis with the unwinding of duplex DNA by translocating in the 3'-5' direction.</text>
        <dbReference type="EC" id="5.6.2.4"/>
    </reaction>
</comment>
<dbReference type="InterPro" id="IPR027417">
    <property type="entry name" value="P-loop_NTPase"/>
</dbReference>
<evidence type="ECO:0000256" key="3">
    <source>
        <dbReference type="ARBA" id="ARBA00022840"/>
    </source>
</evidence>
<dbReference type="PROSITE" id="PS51194">
    <property type="entry name" value="HELICASE_CTER"/>
    <property type="match status" value="1"/>
</dbReference>
<dbReference type="InterPro" id="IPR011545">
    <property type="entry name" value="DEAD/DEAH_box_helicase_dom"/>
</dbReference>
<dbReference type="PROSITE" id="PS51192">
    <property type="entry name" value="HELICASE_ATP_BIND_1"/>
    <property type="match status" value="1"/>
</dbReference>
<dbReference type="Pfam" id="PF00270">
    <property type="entry name" value="DEAD"/>
    <property type="match status" value="1"/>
</dbReference>
<feature type="region of interest" description="Disordered" evidence="6">
    <location>
        <begin position="752"/>
        <end position="798"/>
    </location>
</feature>
<proteinExistence type="inferred from homology"/>
<evidence type="ECO:0000256" key="5">
    <source>
        <dbReference type="ARBA" id="ARBA00034808"/>
    </source>
</evidence>
<organism evidence="9 10">
    <name type="scientific">Rhizoctonia solani</name>
    <dbReference type="NCBI Taxonomy" id="456999"/>
    <lineage>
        <taxon>Eukaryota</taxon>
        <taxon>Fungi</taxon>
        <taxon>Dikarya</taxon>
        <taxon>Basidiomycota</taxon>
        <taxon>Agaricomycotina</taxon>
        <taxon>Agaricomycetes</taxon>
        <taxon>Cantharellales</taxon>
        <taxon>Ceratobasidiaceae</taxon>
        <taxon>Rhizoctonia</taxon>
    </lineage>
</organism>
<dbReference type="InterPro" id="IPR001650">
    <property type="entry name" value="Helicase_C-like"/>
</dbReference>
<dbReference type="GO" id="GO:0005694">
    <property type="term" value="C:chromosome"/>
    <property type="evidence" value="ECO:0007669"/>
    <property type="project" value="TreeGrafter"/>
</dbReference>
<keyword evidence="2" id="KW-0547">Nucleotide-binding</keyword>
<feature type="domain" description="Helicase ATP-binding" evidence="7">
    <location>
        <begin position="32"/>
        <end position="205"/>
    </location>
</feature>
<evidence type="ECO:0000313" key="10">
    <source>
        <dbReference type="Proteomes" id="UP000663853"/>
    </source>
</evidence>
<dbReference type="AlphaFoldDB" id="A0A8H3B0X8"/>
<dbReference type="InterPro" id="IPR014001">
    <property type="entry name" value="Helicase_ATP-bd"/>
</dbReference>
<evidence type="ECO:0000256" key="4">
    <source>
        <dbReference type="ARBA" id="ARBA00034617"/>
    </source>
</evidence>
<protein>
    <recommendedName>
        <fullName evidence="5">DNA 3'-5' helicase</fullName>
        <ecNumber evidence="5">5.6.2.4</ecNumber>
    </recommendedName>
</protein>
<evidence type="ECO:0000256" key="6">
    <source>
        <dbReference type="SAM" id="MobiDB-lite"/>
    </source>
</evidence>
<feature type="compositionally biased region" description="Polar residues" evidence="6">
    <location>
        <begin position="760"/>
        <end position="770"/>
    </location>
</feature>
<dbReference type="Gene3D" id="3.40.50.300">
    <property type="entry name" value="P-loop containing nucleotide triphosphate hydrolases"/>
    <property type="match status" value="2"/>
</dbReference>
<feature type="compositionally biased region" description="Low complexity" evidence="6">
    <location>
        <begin position="678"/>
        <end position="690"/>
    </location>
</feature>
<dbReference type="GO" id="GO:0005737">
    <property type="term" value="C:cytoplasm"/>
    <property type="evidence" value="ECO:0007669"/>
    <property type="project" value="TreeGrafter"/>
</dbReference>
<comment type="similarity">
    <text evidence="1">Belongs to the helicase family. RecQ subfamily.</text>
</comment>
<evidence type="ECO:0000256" key="1">
    <source>
        <dbReference type="ARBA" id="ARBA00005446"/>
    </source>
</evidence>
<dbReference type="GO" id="GO:0009378">
    <property type="term" value="F:four-way junction helicase activity"/>
    <property type="evidence" value="ECO:0007669"/>
    <property type="project" value="TreeGrafter"/>
</dbReference>
<dbReference type="PANTHER" id="PTHR13710:SF154">
    <property type="entry name" value="RECQ HELICASE, PUTATIVE (AFU_ORTHOLOGUE AFUA_6G14720)-RELATED"/>
    <property type="match status" value="1"/>
</dbReference>
<dbReference type="Proteomes" id="UP000663853">
    <property type="component" value="Unassembled WGS sequence"/>
</dbReference>
<dbReference type="Pfam" id="PF00271">
    <property type="entry name" value="Helicase_C"/>
    <property type="match status" value="1"/>
</dbReference>
<evidence type="ECO:0000313" key="9">
    <source>
        <dbReference type="EMBL" id="CAE6445209.1"/>
    </source>
</evidence>
<dbReference type="GO" id="GO:0003676">
    <property type="term" value="F:nucleic acid binding"/>
    <property type="evidence" value="ECO:0007669"/>
    <property type="project" value="InterPro"/>
</dbReference>
<dbReference type="SUPFAM" id="SSF52540">
    <property type="entry name" value="P-loop containing nucleoside triphosphate hydrolases"/>
    <property type="match status" value="1"/>
</dbReference>
<dbReference type="SMART" id="SM00490">
    <property type="entry name" value="HELICc"/>
    <property type="match status" value="1"/>
</dbReference>
<accession>A0A8H3B0X8</accession>
<dbReference type="GO" id="GO:0000724">
    <property type="term" value="P:double-strand break repair via homologous recombination"/>
    <property type="evidence" value="ECO:0007669"/>
    <property type="project" value="TreeGrafter"/>
</dbReference>
<evidence type="ECO:0000256" key="2">
    <source>
        <dbReference type="ARBA" id="ARBA00022741"/>
    </source>
</evidence>
<dbReference type="GO" id="GO:0005524">
    <property type="term" value="F:ATP binding"/>
    <property type="evidence" value="ECO:0007669"/>
    <property type="project" value="UniProtKB-KW"/>
</dbReference>
<dbReference type="EC" id="5.6.2.4" evidence="5"/>
<dbReference type="PANTHER" id="PTHR13710">
    <property type="entry name" value="DNA HELICASE RECQ FAMILY MEMBER"/>
    <property type="match status" value="1"/>
</dbReference>
<dbReference type="GO" id="GO:0043138">
    <property type="term" value="F:3'-5' DNA helicase activity"/>
    <property type="evidence" value="ECO:0007669"/>
    <property type="project" value="UniProtKB-EC"/>
</dbReference>
<feature type="region of interest" description="Disordered" evidence="6">
    <location>
        <begin position="666"/>
        <end position="693"/>
    </location>
</feature>
<gene>
    <name evidence="9" type="ORF">RDB_LOCUS41694</name>
</gene>
<comment type="caution">
    <text evidence="9">The sequence shown here is derived from an EMBL/GenBank/DDBJ whole genome shotgun (WGS) entry which is preliminary data.</text>
</comment>
<keyword evidence="3" id="KW-0067">ATP-binding</keyword>
<evidence type="ECO:0000259" key="8">
    <source>
        <dbReference type="PROSITE" id="PS51194"/>
    </source>
</evidence>
<name>A0A8H3B0X8_9AGAM</name>
<dbReference type="SMART" id="SM00487">
    <property type="entry name" value="DEXDc"/>
    <property type="match status" value="1"/>
</dbReference>
<evidence type="ECO:0000259" key="7">
    <source>
        <dbReference type="PROSITE" id="PS51192"/>
    </source>
</evidence>
<dbReference type="EMBL" id="CAJMXA010000868">
    <property type="protein sequence ID" value="CAE6445209.1"/>
    <property type="molecule type" value="Genomic_DNA"/>
</dbReference>
<sequence length="798" mass="88696">MPASAPPSAEVIKNKTSSTFNKTPCQFQIRVCDHQLRRQHSVLISPTGSGKSLSFLMPFIWETSGICLLICPIQLLGNQHASHPALEQLGIEAINLTAETASDRVFKDIATGKYRLVIASPEYVEQDPRFRKYLWESASFRNKVTRVIFDEAHCVLDWGNFRPAYHRLSFIRPTLLHATFTALSATLSPAMVLELKKWLGLYDIEILRRSNDRQNIAPIVKKMQYSVTSLHDIAFLIPLGLTSESPAPPKFMLFMRSKQMCQKAGRFLRKRLPPELRGKVVWVHSDMNGHFNQRSMERLKAGDLYGVVCTDVAGMGIDIPDIDLVVQYQLSSKYCAVSQRFGRAGRDLTRKAKSVLIIEAKYFDDYKQALRERTEKARNTKANKRKAAEGLDEAELTPRAIRARHSDTSLTQPDEVAETEAVLAGPHPLSRATPPSTRNIKHGIATDVEPVMDQFINAHIRGFCRCTPGNRFFDNPVSIQEGSDNFCCHRCCPRPPLPADCCDVCNPKLAEFLSAMEPPPKTTRATPQKHIPDDDIDNWTKADHSLSQTLRDWRDQMARAHWGENHLFGGIGLLSNEQIQRLVGLARRQLLFHLTDLQRELKWYYMTEYGLHILEVIHKFYPAPAPALNIPAAPCRTFEEPSQPAGKLPRAPSTCSACHKVGHRMNSRVRELNPQNATPTRTSSPQTPTRNMASTQLHLPSPQLHHIASISTPQPRIELSVQYPIGPNSLSGSSYSSTARSRACTSAVSSSAPAVAPFLSPSTKSSSGPDQSFPGDANAAATPSAIAFDGGVGNIRPG</sequence>